<dbReference type="CDD" id="cd08423">
    <property type="entry name" value="PBP2_LTTR_like_6"/>
    <property type="match status" value="1"/>
</dbReference>
<gene>
    <name evidence="6" type="ORF">ARTSIC4J27_3112</name>
</gene>
<sequence length="323" mass="35795">MNERKEQRGARMLNEEDQPLFDIRRLALLLEVVEQGSITAAAELMMYTPSAVSQQLRKLEQEVGQPLLNRRSRGVVPTEAGQVLAGHARKIVRQMKAAQSDLGEIAGLKRGSLTVGTFPTLAGSFIPIVIRTFKKRYPAIGLSLRSARFDELVADLESGATGLCLLWDYPWNRFEDESIRVTEVFQESTVILVARGHQLAGREEVSMEDLRNESWIVRAEAHPVVEVLQRSAHDAGFEPTIGFLANDYQEAQAMVSVGMGVAMVPKTAVSLQHPDVRVLSLGAAAPLRRILLAQRQDKVYAPAEVAFHSTLLEIARERSGDYL</sequence>
<dbReference type="Pfam" id="PF00126">
    <property type="entry name" value="HTH_1"/>
    <property type="match status" value="1"/>
</dbReference>
<evidence type="ECO:0000256" key="2">
    <source>
        <dbReference type="ARBA" id="ARBA00023015"/>
    </source>
</evidence>
<keyword evidence="3" id="KW-0238">DNA-binding</keyword>
<feature type="domain" description="HTH lysR-type" evidence="5">
    <location>
        <begin position="21"/>
        <end position="78"/>
    </location>
</feature>
<evidence type="ECO:0000256" key="3">
    <source>
        <dbReference type="ARBA" id="ARBA00023125"/>
    </source>
</evidence>
<dbReference type="FunFam" id="1.10.10.10:FF:000001">
    <property type="entry name" value="LysR family transcriptional regulator"/>
    <property type="match status" value="1"/>
</dbReference>
<keyword evidence="2" id="KW-0805">Transcription regulation</keyword>
<evidence type="ECO:0000259" key="5">
    <source>
        <dbReference type="PROSITE" id="PS50931"/>
    </source>
</evidence>
<evidence type="ECO:0000313" key="7">
    <source>
        <dbReference type="Proteomes" id="UP000035722"/>
    </source>
</evidence>
<dbReference type="PROSITE" id="PS50931">
    <property type="entry name" value="HTH_LYSR"/>
    <property type="match status" value="1"/>
</dbReference>
<keyword evidence="7" id="KW-1185">Reference proteome</keyword>
<dbReference type="SUPFAM" id="SSF46785">
    <property type="entry name" value="Winged helix' DNA-binding domain"/>
    <property type="match status" value="1"/>
</dbReference>
<name>A0A024H5F6_9MICC</name>
<dbReference type="Proteomes" id="UP000035722">
    <property type="component" value="Unassembled WGS sequence"/>
</dbReference>
<comment type="similarity">
    <text evidence="1">Belongs to the LysR transcriptional regulatory family.</text>
</comment>
<dbReference type="InterPro" id="IPR005119">
    <property type="entry name" value="LysR_subst-bd"/>
</dbReference>
<accession>A0A024H5F6</accession>
<dbReference type="STRING" id="861266.ARTSIC4J27_3112"/>
<dbReference type="SUPFAM" id="SSF53850">
    <property type="entry name" value="Periplasmic binding protein-like II"/>
    <property type="match status" value="1"/>
</dbReference>
<dbReference type="InterPro" id="IPR036390">
    <property type="entry name" value="WH_DNA-bd_sf"/>
</dbReference>
<evidence type="ECO:0000256" key="1">
    <source>
        <dbReference type="ARBA" id="ARBA00009437"/>
    </source>
</evidence>
<dbReference type="Gene3D" id="1.10.10.10">
    <property type="entry name" value="Winged helix-like DNA-binding domain superfamily/Winged helix DNA-binding domain"/>
    <property type="match status" value="1"/>
</dbReference>
<organism evidence="6 7">
    <name type="scientific">Pseudarthrobacter siccitolerans</name>
    <dbReference type="NCBI Taxonomy" id="861266"/>
    <lineage>
        <taxon>Bacteria</taxon>
        <taxon>Bacillati</taxon>
        <taxon>Actinomycetota</taxon>
        <taxon>Actinomycetes</taxon>
        <taxon>Micrococcales</taxon>
        <taxon>Micrococcaceae</taxon>
        <taxon>Pseudarthrobacter</taxon>
    </lineage>
</organism>
<proteinExistence type="inferred from homology"/>
<dbReference type="GO" id="GO:0003700">
    <property type="term" value="F:DNA-binding transcription factor activity"/>
    <property type="evidence" value="ECO:0007669"/>
    <property type="project" value="InterPro"/>
</dbReference>
<evidence type="ECO:0000256" key="4">
    <source>
        <dbReference type="ARBA" id="ARBA00023163"/>
    </source>
</evidence>
<dbReference type="PANTHER" id="PTHR30346:SF29">
    <property type="entry name" value="LYSR SUBSTRATE-BINDING"/>
    <property type="match status" value="1"/>
</dbReference>
<dbReference type="GO" id="GO:0003677">
    <property type="term" value="F:DNA binding"/>
    <property type="evidence" value="ECO:0007669"/>
    <property type="project" value="UniProtKB-KW"/>
</dbReference>
<dbReference type="GO" id="GO:0032993">
    <property type="term" value="C:protein-DNA complex"/>
    <property type="evidence" value="ECO:0007669"/>
    <property type="project" value="TreeGrafter"/>
</dbReference>
<keyword evidence="4" id="KW-0804">Transcription</keyword>
<dbReference type="Pfam" id="PF03466">
    <property type="entry name" value="LysR_substrate"/>
    <property type="match status" value="1"/>
</dbReference>
<dbReference type="EMBL" id="CAQI01000048">
    <property type="protein sequence ID" value="CCQ47132.1"/>
    <property type="molecule type" value="Genomic_DNA"/>
</dbReference>
<evidence type="ECO:0000313" key="6">
    <source>
        <dbReference type="EMBL" id="CCQ47132.1"/>
    </source>
</evidence>
<reference evidence="7" key="1">
    <citation type="journal article" date="2014" name="Genome Announc.">
        <title>Genome Sequence of Arthrobacter siccitolerans 4J27, a Xeroprotectant-Producing Desiccation-Tolerant Microorganism.</title>
        <authorList>
            <person name="Manzanera M."/>
            <person name="Santa-Cruz-Calvo L."/>
            <person name="Vilchez J.I."/>
            <person name="Garcia-Fontana C."/>
            <person name="Silva-Castro G.A."/>
            <person name="Calvo C."/>
            <person name="Gonzalez-Lopez J."/>
        </authorList>
    </citation>
    <scope>NUCLEOTIDE SEQUENCE [LARGE SCALE GENOMIC DNA]</scope>
    <source>
        <strain evidence="7">4J27</strain>
    </source>
</reference>
<dbReference type="AlphaFoldDB" id="A0A024H5F6"/>
<dbReference type="Gene3D" id="3.40.190.290">
    <property type="match status" value="1"/>
</dbReference>
<protein>
    <submittedName>
        <fullName evidence="6">Bacterial regulatory helix-turn-helix, lysR family protein</fullName>
    </submittedName>
</protein>
<comment type="caution">
    <text evidence="6">The sequence shown here is derived from an EMBL/GenBank/DDBJ whole genome shotgun (WGS) entry which is preliminary data.</text>
</comment>
<dbReference type="InterPro" id="IPR036388">
    <property type="entry name" value="WH-like_DNA-bd_sf"/>
</dbReference>
<dbReference type="PANTHER" id="PTHR30346">
    <property type="entry name" value="TRANSCRIPTIONAL DUAL REGULATOR HCAR-RELATED"/>
    <property type="match status" value="1"/>
</dbReference>
<dbReference type="InterPro" id="IPR000847">
    <property type="entry name" value="LysR_HTH_N"/>
</dbReference>